<evidence type="ECO:0000313" key="1">
    <source>
        <dbReference type="EMBL" id="KAE9592850.1"/>
    </source>
</evidence>
<dbReference type="PANTHER" id="PTHR34777">
    <property type="entry name" value="VQ MOTIF-CONTAINING PROTEIN 10"/>
    <property type="match status" value="1"/>
</dbReference>
<proteinExistence type="predicted"/>
<dbReference type="Pfam" id="PF05678">
    <property type="entry name" value="VQ"/>
    <property type="match status" value="1"/>
</dbReference>
<dbReference type="Proteomes" id="UP000447434">
    <property type="component" value="Chromosome 19"/>
</dbReference>
<comment type="caution">
    <text evidence="1">The sequence shown here is derived from an EMBL/GenBank/DDBJ whole genome shotgun (WGS) entry which is preliminary data.</text>
</comment>
<dbReference type="InterPro" id="IPR008889">
    <property type="entry name" value="VQ"/>
</dbReference>
<dbReference type="InterPro" id="IPR039608">
    <property type="entry name" value="VQ_1/10"/>
</dbReference>
<sequence length="99" mass="11151">MENGGCIRKPVKIVIINTQYVETDAMNFKSVVQKLTGKHSHSDHVEARKAKRVRHNVVEVPCSSDAGHGSSFSISDFSLSDFDMLLPEMQLINHNMWSH</sequence>
<name>A0A6A4NUK3_LUPAL</name>
<reference evidence="2" key="1">
    <citation type="journal article" date="2020" name="Nat. Commun.">
        <title>Genome sequence of the cluster root forming white lupin.</title>
        <authorList>
            <person name="Hufnagel B."/>
            <person name="Marques A."/>
            <person name="Soriano A."/>
            <person name="Marques L."/>
            <person name="Divol F."/>
            <person name="Doumas P."/>
            <person name="Sallet E."/>
            <person name="Mancinotti D."/>
            <person name="Carrere S."/>
            <person name="Marande W."/>
            <person name="Arribat S."/>
            <person name="Keller J."/>
            <person name="Huneau C."/>
            <person name="Blein T."/>
            <person name="Aime D."/>
            <person name="Laguerre M."/>
            <person name="Taylor J."/>
            <person name="Schubert V."/>
            <person name="Nelson M."/>
            <person name="Geu-Flores F."/>
            <person name="Crespi M."/>
            <person name="Gallardo-Guerrero K."/>
            <person name="Delaux P.-M."/>
            <person name="Salse J."/>
            <person name="Berges H."/>
            <person name="Guyot R."/>
            <person name="Gouzy J."/>
            <person name="Peret B."/>
        </authorList>
    </citation>
    <scope>NUCLEOTIDE SEQUENCE [LARGE SCALE GENOMIC DNA]</scope>
    <source>
        <strain evidence="2">cv. Amiga</strain>
    </source>
</reference>
<evidence type="ECO:0000313" key="2">
    <source>
        <dbReference type="Proteomes" id="UP000447434"/>
    </source>
</evidence>
<dbReference type="AlphaFoldDB" id="A0A6A4NUK3"/>
<dbReference type="EMBL" id="WOCE01000019">
    <property type="protein sequence ID" value="KAE9592850.1"/>
    <property type="molecule type" value="Genomic_DNA"/>
</dbReference>
<dbReference type="OrthoDB" id="691083at2759"/>
<dbReference type="PANTHER" id="PTHR34777:SF1">
    <property type="entry name" value="VQ MOTIF-CONTAINING PROTEIN 10"/>
    <property type="match status" value="1"/>
</dbReference>
<organism evidence="1 2">
    <name type="scientific">Lupinus albus</name>
    <name type="common">White lupine</name>
    <name type="synonym">Lupinus termis</name>
    <dbReference type="NCBI Taxonomy" id="3870"/>
    <lineage>
        <taxon>Eukaryota</taxon>
        <taxon>Viridiplantae</taxon>
        <taxon>Streptophyta</taxon>
        <taxon>Embryophyta</taxon>
        <taxon>Tracheophyta</taxon>
        <taxon>Spermatophyta</taxon>
        <taxon>Magnoliopsida</taxon>
        <taxon>eudicotyledons</taxon>
        <taxon>Gunneridae</taxon>
        <taxon>Pentapetalae</taxon>
        <taxon>rosids</taxon>
        <taxon>fabids</taxon>
        <taxon>Fabales</taxon>
        <taxon>Fabaceae</taxon>
        <taxon>Papilionoideae</taxon>
        <taxon>50 kb inversion clade</taxon>
        <taxon>genistoids sensu lato</taxon>
        <taxon>core genistoids</taxon>
        <taxon>Genisteae</taxon>
        <taxon>Lupinus</taxon>
    </lineage>
</organism>
<accession>A0A6A4NUK3</accession>
<gene>
    <name evidence="1" type="ORF">Lalb_Chr19g0133591</name>
</gene>
<protein>
    <submittedName>
        <fullName evidence="1">Uncharacterized protein</fullName>
    </submittedName>
</protein>
<keyword evidence="2" id="KW-1185">Reference proteome</keyword>